<dbReference type="InterPro" id="IPR013767">
    <property type="entry name" value="PAS_fold"/>
</dbReference>
<dbReference type="GO" id="GO:0000160">
    <property type="term" value="P:phosphorelay signal transduction system"/>
    <property type="evidence" value="ECO:0007669"/>
    <property type="project" value="InterPro"/>
</dbReference>
<evidence type="ECO:0000256" key="6">
    <source>
        <dbReference type="ARBA" id="ARBA00059827"/>
    </source>
</evidence>
<evidence type="ECO:0000259" key="11">
    <source>
        <dbReference type="PROSITE" id="PS50112"/>
    </source>
</evidence>
<dbReference type="GO" id="GO:0006355">
    <property type="term" value="P:regulation of DNA-templated transcription"/>
    <property type="evidence" value="ECO:0007669"/>
    <property type="project" value="InterPro"/>
</dbReference>
<evidence type="ECO:0000256" key="3">
    <source>
        <dbReference type="ARBA" id="ARBA00022777"/>
    </source>
</evidence>
<evidence type="ECO:0000256" key="9">
    <source>
        <dbReference type="SAM" id="Coils"/>
    </source>
</evidence>
<comment type="caution">
    <text evidence="13">The sequence shown here is derived from an EMBL/GenBank/DDBJ whole genome shotgun (WGS) entry which is preliminary data.</text>
</comment>
<feature type="domain" description="PAC" evidence="12">
    <location>
        <begin position="213"/>
        <end position="263"/>
    </location>
</feature>
<gene>
    <name evidence="13" type="ORF">IPL58_04870</name>
</gene>
<keyword evidence="4" id="KW-0378">Hydrolase</keyword>
<evidence type="ECO:0000256" key="2">
    <source>
        <dbReference type="ARBA" id="ARBA00022741"/>
    </source>
</evidence>
<keyword evidence="1" id="KW-0808">Transferase</keyword>
<dbReference type="PROSITE" id="PS50113">
    <property type="entry name" value="PAC"/>
    <property type="match status" value="1"/>
</dbReference>
<dbReference type="SMART" id="SM00448">
    <property type="entry name" value="REC"/>
    <property type="match status" value="1"/>
</dbReference>
<organism evidence="13 14">
    <name type="scientific">Candidatus Proximibacter danicus</name>
    <dbReference type="NCBI Taxonomy" id="2954365"/>
    <lineage>
        <taxon>Bacteria</taxon>
        <taxon>Pseudomonadati</taxon>
        <taxon>Pseudomonadota</taxon>
        <taxon>Betaproteobacteria</taxon>
        <taxon>Candidatus Proximibacter</taxon>
    </lineage>
</organism>
<evidence type="ECO:0000256" key="8">
    <source>
        <dbReference type="PROSITE-ProRule" id="PRU00169"/>
    </source>
</evidence>
<evidence type="ECO:0000313" key="14">
    <source>
        <dbReference type="Proteomes" id="UP000886689"/>
    </source>
</evidence>
<proteinExistence type="predicted"/>
<dbReference type="AlphaFoldDB" id="A0A9D7JZ77"/>
<evidence type="ECO:0000256" key="5">
    <source>
        <dbReference type="ARBA" id="ARBA00022840"/>
    </source>
</evidence>
<dbReference type="SUPFAM" id="SSF55785">
    <property type="entry name" value="PYP-like sensor domain (PAS domain)"/>
    <property type="match status" value="1"/>
</dbReference>
<evidence type="ECO:0000256" key="7">
    <source>
        <dbReference type="ARBA" id="ARBA00070616"/>
    </source>
</evidence>
<keyword evidence="8" id="KW-0597">Phosphoprotein</keyword>
<accession>A0A9D7JZ77</accession>
<dbReference type="PROSITE" id="PS50110">
    <property type="entry name" value="RESPONSE_REGULATORY"/>
    <property type="match status" value="1"/>
</dbReference>
<feature type="modified residue" description="4-aspartylphosphate" evidence="8">
    <location>
        <position position="57"/>
    </location>
</feature>
<dbReference type="Pfam" id="PF00072">
    <property type="entry name" value="Response_reg"/>
    <property type="match status" value="1"/>
</dbReference>
<dbReference type="NCBIfam" id="TIGR00229">
    <property type="entry name" value="sensory_box"/>
    <property type="match status" value="1"/>
</dbReference>
<evidence type="ECO:0000259" key="12">
    <source>
        <dbReference type="PROSITE" id="PS50113"/>
    </source>
</evidence>
<comment type="function">
    <text evidence="6">Putative oxygen sensor; modulates the activity of FixJ, a transcriptional activator of nitrogen fixation fixK gene. FixL probably acts as a kinase that phosphorylates FixJ.</text>
</comment>
<evidence type="ECO:0000313" key="13">
    <source>
        <dbReference type="EMBL" id="MBK8523505.1"/>
    </source>
</evidence>
<dbReference type="Proteomes" id="UP000886689">
    <property type="component" value="Unassembled WGS sequence"/>
</dbReference>
<dbReference type="Gene3D" id="3.60.40.10">
    <property type="entry name" value="PPM-type phosphatase domain"/>
    <property type="match status" value="1"/>
</dbReference>
<dbReference type="FunFam" id="3.30.450.20:FF:000060">
    <property type="entry name" value="Sensor protein FixL"/>
    <property type="match status" value="1"/>
</dbReference>
<protein>
    <recommendedName>
        <fullName evidence="7">Sensor protein FixL</fullName>
    </recommendedName>
</protein>
<keyword evidence="2" id="KW-0547">Nucleotide-binding</keyword>
<dbReference type="PANTHER" id="PTHR43156:SF2">
    <property type="entry name" value="STAGE II SPORULATION PROTEIN E"/>
    <property type="match status" value="1"/>
</dbReference>
<dbReference type="InterPro" id="IPR000014">
    <property type="entry name" value="PAS"/>
</dbReference>
<dbReference type="InterPro" id="IPR052016">
    <property type="entry name" value="Bact_Sigma-Reg"/>
</dbReference>
<dbReference type="Gene3D" id="3.40.50.2300">
    <property type="match status" value="1"/>
</dbReference>
<dbReference type="InterPro" id="IPR011006">
    <property type="entry name" value="CheY-like_superfamily"/>
</dbReference>
<dbReference type="EMBL" id="JADJUC010000003">
    <property type="protein sequence ID" value="MBK8523505.1"/>
    <property type="molecule type" value="Genomic_DNA"/>
</dbReference>
<dbReference type="GO" id="GO:0016301">
    <property type="term" value="F:kinase activity"/>
    <property type="evidence" value="ECO:0007669"/>
    <property type="project" value="UniProtKB-KW"/>
</dbReference>
<evidence type="ECO:0000259" key="10">
    <source>
        <dbReference type="PROSITE" id="PS50110"/>
    </source>
</evidence>
<feature type="domain" description="PAS" evidence="11">
    <location>
        <begin position="136"/>
        <end position="206"/>
    </location>
</feature>
<dbReference type="SUPFAM" id="SSF52172">
    <property type="entry name" value="CheY-like"/>
    <property type="match status" value="1"/>
</dbReference>
<dbReference type="InterPro" id="IPR001932">
    <property type="entry name" value="PPM-type_phosphatase-like_dom"/>
</dbReference>
<dbReference type="CDD" id="cd00130">
    <property type="entry name" value="PAS"/>
    <property type="match status" value="1"/>
</dbReference>
<dbReference type="InterPro" id="IPR035965">
    <property type="entry name" value="PAS-like_dom_sf"/>
</dbReference>
<evidence type="ECO:0000256" key="1">
    <source>
        <dbReference type="ARBA" id="ARBA00022679"/>
    </source>
</evidence>
<dbReference type="InterPro" id="IPR001789">
    <property type="entry name" value="Sig_transdc_resp-reg_receiver"/>
</dbReference>
<feature type="coiled-coil region" evidence="9">
    <location>
        <begin position="258"/>
        <end position="294"/>
    </location>
</feature>
<dbReference type="SMART" id="SM00331">
    <property type="entry name" value="PP2C_SIG"/>
    <property type="match status" value="1"/>
</dbReference>
<dbReference type="PANTHER" id="PTHR43156">
    <property type="entry name" value="STAGE II SPORULATION PROTEIN E-RELATED"/>
    <property type="match status" value="1"/>
</dbReference>
<dbReference type="GO" id="GO:0005524">
    <property type="term" value="F:ATP binding"/>
    <property type="evidence" value="ECO:0007669"/>
    <property type="project" value="UniProtKB-KW"/>
</dbReference>
<reference evidence="13" key="1">
    <citation type="submission" date="2020-10" db="EMBL/GenBank/DDBJ databases">
        <title>Connecting structure to function with the recovery of over 1000 high-quality activated sludge metagenome-assembled genomes encoding full-length rRNA genes using long-read sequencing.</title>
        <authorList>
            <person name="Singleton C.M."/>
            <person name="Petriglieri F."/>
            <person name="Kristensen J.M."/>
            <person name="Kirkegaard R.H."/>
            <person name="Michaelsen T.Y."/>
            <person name="Andersen M.H."/>
            <person name="Karst S.M."/>
            <person name="Dueholm M.S."/>
            <person name="Nielsen P.H."/>
            <person name="Albertsen M."/>
        </authorList>
    </citation>
    <scope>NUCLEOTIDE SEQUENCE</scope>
    <source>
        <strain evidence="13">Hirt_18-Q3-R61-65_BATAC.395</strain>
    </source>
</reference>
<dbReference type="Pfam" id="PF00989">
    <property type="entry name" value="PAS"/>
    <property type="match status" value="1"/>
</dbReference>
<keyword evidence="5" id="KW-0067">ATP-binding</keyword>
<dbReference type="Pfam" id="PF07228">
    <property type="entry name" value="SpoIIE"/>
    <property type="match status" value="1"/>
</dbReference>
<dbReference type="GO" id="GO:0016791">
    <property type="term" value="F:phosphatase activity"/>
    <property type="evidence" value="ECO:0007669"/>
    <property type="project" value="TreeGrafter"/>
</dbReference>
<dbReference type="PROSITE" id="PS50112">
    <property type="entry name" value="PAS"/>
    <property type="match status" value="1"/>
</dbReference>
<dbReference type="Gene3D" id="3.30.450.20">
    <property type="entry name" value="PAS domain"/>
    <property type="match status" value="1"/>
</dbReference>
<keyword evidence="9" id="KW-0175">Coiled coil</keyword>
<dbReference type="InterPro" id="IPR000700">
    <property type="entry name" value="PAS-assoc_C"/>
</dbReference>
<name>A0A9D7JZ77_9PROT</name>
<evidence type="ECO:0000256" key="4">
    <source>
        <dbReference type="ARBA" id="ARBA00022801"/>
    </source>
</evidence>
<sequence length="517" mass="57345">MEDLPKLKVLTVDDNRTNLQILQVFLKKLGHQAIPADNGEVAVAKYLEERPDLILMDIMMPVMDGFEATRRIRALPSDRWVPIIFLSALDRDENLVGGLEAGGDDYLSKPINFVVLEAKMRSMQRTLALQQHVSDALYRLQTISDNVLEAIITIDTNATVISSNRAVEALFGWTPEELVGQNVKVLCPEPYRAEHDSYVYEYVSGGPPKIIGVGREVPAQRRDGSIFAAELTVSEVRMEHKRLFIGVIRDISDRKRAEKQLQENAHKLQRYYDSSEAENQLAQALIERQLMREELDDPLIQYWLTPAQNFSGDVLAAARSSSGRLYALLADATGHGLTAAISTLPVLTLFYRMAATDTPIEKMVFEINQQLRESMPVGRFVGAILVCLDTLRQEGEIWIGGMPRATLLDSCGSIVHEFVSSELPLGILPSEEIAVTPERFKWLAASQLALCSDGLLEAENAKGEQFGSERLLAAIAGQPVGNRRDSVQAAVLDHLGEEGAQDDISLLLISCPEVRKN</sequence>
<feature type="domain" description="Response regulatory" evidence="10">
    <location>
        <begin position="8"/>
        <end position="124"/>
    </location>
</feature>
<keyword evidence="3" id="KW-0418">Kinase</keyword>
<dbReference type="InterPro" id="IPR036457">
    <property type="entry name" value="PPM-type-like_dom_sf"/>
</dbReference>
<dbReference type="SMART" id="SM00091">
    <property type="entry name" value="PAS"/>
    <property type="match status" value="1"/>
</dbReference>